<gene>
    <name evidence="6" type="ORF">EIM44_05025</name>
</gene>
<evidence type="ECO:0000256" key="2">
    <source>
        <dbReference type="ARBA" id="ARBA00022448"/>
    </source>
</evidence>
<dbReference type="InterPro" id="IPR027417">
    <property type="entry name" value="P-loop_NTPase"/>
</dbReference>
<dbReference type="Gene3D" id="3.40.50.300">
    <property type="entry name" value="P-loop containing nucleotide triphosphate hydrolases"/>
    <property type="match status" value="1"/>
</dbReference>
<dbReference type="EMBL" id="RRUC01000015">
    <property type="protein sequence ID" value="RRN04803.1"/>
    <property type="molecule type" value="Genomic_DNA"/>
</dbReference>
<accession>A0A3R8SRT0</accession>
<proteinExistence type="inferred from homology"/>
<dbReference type="GO" id="GO:0005524">
    <property type="term" value="F:ATP binding"/>
    <property type="evidence" value="ECO:0007669"/>
    <property type="project" value="UniProtKB-KW"/>
</dbReference>
<dbReference type="InterPro" id="IPR003593">
    <property type="entry name" value="AAA+_ATPase"/>
</dbReference>
<reference evidence="6 7" key="1">
    <citation type="submission" date="2018-11" db="EMBL/GenBank/DDBJ databases">
        <title>Whole genome sequence of Bibersteinia trehalosi strain OADDL-BT1 an multidrug resistant pathogen isolate.</title>
        <authorList>
            <person name="Couger M."/>
            <person name="Ramachandran A."/>
        </authorList>
    </citation>
    <scope>NUCLEOTIDE SEQUENCE [LARGE SCALE GENOMIC DNA]</scope>
    <source>
        <strain evidence="6 7">OADDL-BT1</strain>
    </source>
</reference>
<dbReference type="PROSITE" id="PS50893">
    <property type="entry name" value="ABC_TRANSPORTER_2"/>
    <property type="match status" value="1"/>
</dbReference>
<feature type="domain" description="ABC transporter" evidence="5">
    <location>
        <begin position="5"/>
        <end position="237"/>
    </location>
</feature>
<dbReference type="Proteomes" id="UP000276010">
    <property type="component" value="Unassembled WGS sequence"/>
</dbReference>
<comment type="similarity">
    <text evidence="1">Belongs to the ABC transporter superfamily.</text>
</comment>
<dbReference type="PANTHER" id="PTHR42788">
    <property type="entry name" value="TAURINE IMPORT ATP-BINDING PROTEIN-RELATED"/>
    <property type="match status" value="1"/>
</dbReference>
<evidence type="ECO:0000313" key="6">
    <source>
        <dbReference type="EMBL" id="RRN04803.1"/>
    </source>
</evidence>
<keyword evidence="3" id="KW-0547">Nucleotide-binding</keyword>
<dbReference type="InterPro" id="IPR017871">
    <property type="entry name" value="ABC_transporter-like_CS"/>
</dbReference>
<dbReference type="PANTHER" id="PTHR42788:SF19">
    <property type="entry name" value="ALIPHATIC SULFONATES IMPORT ATP-BINDING PROTEIN SSUB 2"/>
    <property type="match status" value="1"/>
</dbReference>
<keyword evidence="4 6" id="KW-0067">ATP-binding</keyword>
<dbReference type="GO" id="GO:0016887">
    <property type="term" value="F:ATP hydrolysis activity"/>
    <property type="evidence" value="ECO:0007669"/>
    <property type="project" value="InterPro"/>
</dbReference>
<name>A0A3R8SRT0_BIBTR</name>
<dbReference type="InterPro" id="IPR050166">
    <property type="entry name" value="ABC_transporter_ATP-bind"/>
</dbReference>
<dbReference type="AlphaFoldDB" id="A0A3R8SRT0"/>
<comment type="caution">
    <text evidence="6">The sequence shown here is derived from an EMBL/GenBank/DDBJ whole genome shotgun (WGS) entry which is preliminary data.</text>
</comment>
<dbReference type="Pfam" id="PF00005">
    <property type="entry name" value="ABC_tran"/>
    <property type="match status" value="1"/>
</dbReference>
<evidence type="ECO:0000256" key="4">
    <source>
        <dbReference type="ARBA" id="ARBA00022840"/>
    </source>
</evidence>
<organism evidence="6 7">
    <name type="scientific">Bibersteinia trehalosi</name>
    <name type="common">Pasteurella trehalosi</name>
    <dbReference type="NCBI Taxonomy" id="47735"/>
    <lineage>
        <taxon>Bacteria</taxon>
        <taxon>Pseudomonadati</taxon>
        <taxon>Pseudomonadota</taxon>
        <taxon>Gammaproteobacteria</taxon>
        <taxon>Pasteurellales</taxon>
        <taxon>Pasteurellaceae</taxon>
        <taxon>Bibersteinia</taxon>
    </lineage>
</organism>
<evidence type="ECO:0000313" key="7">
    <source>
        <dbReference type="Proteomes" id="UP000276010"/>
    </source>
</evidence>
<dbReference type="InterPro" id="IPR003439">
    <property type="entry name" value="ABC_transporter-like_ATP-bd"/>
</dbReference>
<evidence type="ECO:0000259" key="5">
    <source>
        <dbReference type="PROSITE" id="PS50893"/>
    </source>
</evidence>
<dbReference type="RefSeq" id="WP_025289477.1">
    <property type="nucleotide sequence ID" value="NZ_CP146202.1"/>
</dbReference>
<evidence type="ECO:0000256" key="1">
    <source>
        <dbReference type="ARBA" id="ARBA00005417"/>
    </source>
</evidence>
<protein>
    <submittedName>
        <fullName evidence="6">ABC transporter ATP-binding protein</fullName>
    </submittedName>
</protein>
<dbReference type="SUPFAM" id="SSF52540">
    <property type="entry name" value="P-loop containing nucleoside triphosphate hydrolases"/>
    <property type="match status" value="1"/>
</dbReference>
<dbReference type="CDD" id="cd03293">
    <property type="entry name" value="ABC_NrtD_SsuB_transporters"/>
    <property type="match status" value="1"/>
</dbReference>
<keyword evidence="2" id="KW-0813">Transport</keyword>
<evidence type="ECO:0000256" key="3">
    <source>
        <dbReference type="ARBA" id="ARBA00022741"/>
    </source>
</evidence>
<dbReference type="SMART" id="SM00382">
    <property type="entry name" value="AAA"/>
    <property type="match status" value="1"/>
</dbReference>
<dbReference type="PROSITE" id="PS00211">
    <property type="entry name" value="ABC_TRANSPORTER_1"/>
    <property type="match status" value="1"/>
</dbReference>
<sequence length="267" mass="29651">MALNIRGILLGYRKNGVLNTILHRIDFQVTQGSLTCVLGSSGVGKSSLLRVIAGLERPLSGSIELFGEQITQPHADIGLVFQAPTLLPWLTVAENVAFGLDFACRKRLSKADILNRVHRAIDKVGLTDARDHLPSELSGGMAQRVNLARTLAREPKLILLDEPFSALDPITRTQMQQMLHHMVREHLACAVMITHDIDEALSVADNILLLGGNQLNEPAKIVGQWQIQSPFPRDNLLLLNDIRVDILRTLQAYQSRHVQEQTVEYVI</sequence>